<sequence length="96" mass="10792">MTFGAMLSMSPQGWTQQGNSTRFSSGLENSGWRTSAILWYIVVVGIQATVSWLNLTIESPMTPRCQTSCHALVWRCYWCSDSSVVPHTLLPRLHCQ</sequence>
<organism evidence="2 3">
    <name type="scientific">Portunus trituberculatus</name>
    <name type="common">Swimming crab</name>
    <name type="synonym">Neptunus trituberculatus</name>
    <dbReference type="NCBI Taxonomy" id="210409"/>
    <lineage>
        <taxon>Eukaryota</taxon>
        <taxon>Metazoa</taxon>
        <taxon>Ecdysozoa</taxon>
        <taxon>Arthropoda</taxon>
        <taxon>Crustacea</taxon>
        <taxon>Multicrustacea</taxon>
        <taxon>Malacostraca</taxon>
        <taxon>Eumalacostraca</taxon>
        <taxon>Eucarida</taxon>
        <taxon>Decapoda</taxon>
        <taxon>Pleocyemata</taxon>
        <taxon>Brachyura</taxon>
        <taxon>Eubrachyura</taxon>
        <taxon>Portunoidea</taxon>
        <taxon>Portunidae</taxon>
        <taxon>Portuninae</taxon>
        <taxon>Portunus</taxon>
    </lineage>
</organism>
<accession>A0A5B7FDW3</accession>
<keyword evidence="1" id="KW-1133">Transmembrane helix</keyword>
<name>A0A5B7FDW3_PORTR</name>
<protein>
    <submittedName>
        <fullName evidence="2">Uncharacterized protein</fullName>
    </submittedName>
</protein>
<gene>
    <name evidence="2" type="ORF">E2C01_039536</name>
</gene>
<reference evidence="2 3" key="1">
    <citation type="submission" date="2019-05" db="EMBL/GenBank/DDBJ databases">
        <title>Another draft genome of Portunus trituberculatus and its Hox gene families provides insights of decapod evolution.</title>
        <authorList>
            <person name="Jeong J.-H."/>
            <person name="Song I."/>
            <person name="Kim S."/>
            <person name="Choi T."/>
            <person name="Kim D."/>
            <person name="Ryu S."/>
            <person name="Kim W."/>
        </authorList>
    </citation>
    <scope>NUCLEOTIDE SEQUENCE [LARGE SCALE GENOMIC DNA]</scope>
    <source>
        <tissue evidence="2">Muscle</tissue>
    </source>
</reference>
<keyword evidence="1" id="KW-0472">Membrane</keyword>
<comment type="caution">
    <text evidence="2">The sequence shown here is derived from an EMBL/GenBank/DDBJ whole genome shotgun (WGS) entry which is preliminary data.</text>
</comment>
<dbReference type="AlphaFoldDB" id="A0A5B7FDW3"/>
<dbReference type="EMBL" id="VSRR010006914">
    <property type="protein sequence ID" value="MPC45830.1"/>
    <property type="molecule type" value="Genomic_DNA"/>
</dbReference>
<evidence type="ECO:0000256" key="1">
    <source>
        <dbReference type="SAM" id="Phobius"/>
    </source>
</evidence>
<evidence type="ECO:0000313" key="3">
    <source>
        <dbReference type="Proteomes" id="UP000324222"/>
    </source>
</evidence>
<proteinExistence type="predicted"/>
<feature type="transmembrane region" description="Helical" evidence="1">
    <location>
        <begin position="37"/>
        <end position="55"/>
    </location>
</feature>
<keyword evidence="1" id="KW-0812">Transmembrane</keyword>
<keyword evidence="3" id="KW-1185">Reference proteome</keyword>
<evidence type="ECO:0000313" key="2">
    <source>
        <dbReference type="EMBL" id="MPC45830.1"/>
    </source>
</evidence>
<dbReference type="Proteomes" id="UP000324222">
    <property type="component" value="Unassembled WGS sequence"/>
</dbReference>